<evidence type="ECO:0000313" key="7">
    <source>
        <dbReference type="EMBL" id="KAJ8903931.1"/>
    </source>
</evidence>
<feature type="repeat" description="TPR" evidence="4">
    <location>
        <begin position="144"/>
        <end position="177"/>
    </location>
</feature>
<dbReference type="InterPro" id="IPR019734">
    <property type="entry name" value="TPR_rpt"/>
</dbReference>
<dbReference type="GO" id="GO:0003729">
    <property type="term" value="F:mRNA binding"/>
    <property type="evidence" value="ECO:0007669"/>
    <property type="project" value="InterPro"/>
</dbReference>
<comment type="caution">
    <text evidence="7">The sequence shown here is derived from an EMBL/GenBank/DDBJ whole genome shotgun (WGS) entry which is preliminary data.</text>
</comment>
<dbReference type="InterPro" id="IPR055430">
    <property type="entry name" value="HAT_Syf1_CNRKL1_C"/>
</dbReference>
<dbReference type="Gene3D" id="1.25.40.10">
    <property type="entry name" value="Tetratricopeptide repeat domain"/>
    <property type="match status" value="4"/>
</dbReference>
<feature type="repeat" description="TPR" evidence="4">
    <location>
        <begin position="418"/>
        <end position="451"/>
    </location>
</feature>
<evidence type="ECO:0000256" key="4">
    <source>
        <dbReference type="PROSITE-ProRule" id="PRU00339"/>
    </source>
</evidence>
<evidence type="ECO:0000259" key="6">
    <source>
        <dbReference type="Pfam" id="PF23231"/>
    </source>
</evidence>
<evidence type="ECO:0000313" key="8">
    <source>
        <dbReference type="Proteomes" id="UP001157974"/>
    </source>
</evidence>
<dbReference type="Pfam" id="PF13432">
    <property type="entry name" value="TPR_16"/>
    <property type="match status" value="2"/>
</dbReference>
<feature type="domain" description="Pre-mRNA-splicing factor Syf1/CRNKL1-like C-terminal HAT-repeats" evidence="6">
    <location>
        <begin position="91"/>
        <end position="294"/>
    </location>
</feature>
<evidence type="ECO:0000256" key="2">
    <source>
        <dbReference type="ARBA" id="ARBA00022737"/>
    </source>
</evidence>
<dbReference type="SMART" id="SM00028">
    <property type="entry name" value="TPR"/>
    <property type="match status" value="12"/>
</dbReference>
<dbReference type="Pfam" id="PF13428">
    <property type="entry name" value="TPR_14"/>
    <property type="match status" value="1"/>
</dbReference>
<keyword evidence="4" id="KW-0802">TPR repeat</keyword>
<name>A0AAV8UR18_9RHOD</name>
<evidence type="ECO:0000256" key="1">
    <source>
        <dbReference type="ARBA" id="ARBA00004123"/>
    </source>
</evidence>
<gene>
    <name evidence="7" type="ORF">NDN08_000462</name>
</gene>
<dbReference type="SUPFAM" id="SSF81901">
    <property type="entry name" value="HCP-like"/>
    <property type="match status" value="1"/>
</dbReference>
<reference evidence="7 8" key="1">
    <citation type="journal article" date="2023" name="Nat. Commun.">
        <title>Origin of minicircular mitochondrial genomes in red algae.</title>
        <authorList>
            <person name="Lee Y."/>
            <person name="Cho C.H."/>
            <person name="Lee Y.M."/>
            <person name="Park S.I."/>
            <person name="Yang J.H."/>
            <person name="West J.A."/>
            <person name="Bhattacharya D."/>
            <person name="Yoon H.S."/>
        </authorList>
    </citation>
    <scope>NUCLEOTIDE SEQUENCE [LARGE SCALE GENOMIC DNA]</scope>
    <source>
        <strain evidence="7 8">CCMP1338</strain>
        <tissue evidence="7">Whole cell</tissue>
    </source>
</reference>
<feature type="repeat" description="TPR" evidence="4">
    <location>
        <begin position="351"/>
        <end position="384"/>
    </location>
</feature>
<feature type="compositionally biased region" description="Basic and acidic residues" evidence="5">
    <location>
        <begin position="884"/>
        <end position="893"/>
    </location>
</feature>
<dbReference type="PANTHER" id="PTHR44917">
    <property type="entry name" value="PROTEIN HIGH CHLOROPHYLL FLUORESCENT 107"/>
    <property type="match status" value="1"/>
</dbReference>
<proteinExistence type="predicted"/>
<organism evidence="7 8">
    <name type="scientific">Rhodosorus marinus</name>
    <dbReference type="NCBI Taxonomy" id="101924"/>
    <lineage>
        <taxon>Eukaryota</taxon>
        <taxon>Rhodophyta</taxon>
        <taxon>Stylonematophyceae</taxon>
        <taxon>Stylonematales</taxon>
        <taxon>Stylonemataceae</taxon>
        <taxon>Rhodosorus</taxon>
    </lineage>
</organism>
<dbReference type="InterPro" id="IPR003107">
    <property type="entry name" value="HAT"/>
</dbReference>
<accession>A0AAV8UR18</accession>
<feature type="compositionally biased region" description="Acidic residues" evidence="5">
    <location>
        <begin position="828"/>
        <end position="868"/>
    </location>
</feature>
<dbReference type="GO" id="GO:0005634">
    <property type="term" value="C:nucleus"/>
    <property type="evidence" value="ECO:0007669"/>
    <property type="project" value="UniProtKB-SubCell"/>
</dbReference>
<dbReference type="GO" id="GO:0006397">
    <property type="term" value="P:mRNA processing"/>
    <property type="evidence" value="ECO:0007669"/>
    <property type="project" value="InterPro"/>
</dbReference>
<feature type="compositionally biased region" description="Basic and acidic residues" evidence="5">
    <location>
        <begin position="803"/>
        <end position="820"/>
    </location>
</feature>
<dbReference type="EMBL" id="JAMWBK010000006">
    <property type="protein sequence ID" value="KAJ8903931.1"/>
    <property type="molecule type" value="Genomic_DNA"/>
</dbReference>
<feature type="repeat" description="TPR" evidence="4">
    <location>
        <begin position="695"/>
        <end position="728"/>
    </location>
</feature>
<protein>
    <recommendedName>
        <fullName evidence="6">Pre-mRNA-splicing factor Syf1/CRNKL1-like C-terminal HAT-repeats domain-containing protein</fullName>
    </recommendedName>
</protein>
<dbReference type="SMART" id="SM00386">
    <property type="entry name" value="HAT"/>
    <property type="match status" value="14"/>
</dbReference>
<feature type="region of interest" description="Disordered" evidence="5">
    <location>
        <begin position="874"/>
        <end position="893"/>
    </location>
</feature>
<dbReference type="PANTHER" id="PTHR44917:SF1">
    <property type="entry name" value="PROTEIN HIGH CHLOROPHYLL FLUORESCENT 107"/>
    <property type="match status" value="1"/>
</dbReference>
<dbReference type="InterPro" id="IPR044624">
    <property type="entry name" value="Mbb1-like"/>
</dbReference>
<dbReference type="Proteomes" id="UP001157974">
    <property type="component" value="Unassembled WGS sequence"/>
</dbReference>
<feature type="region of interest" description="Disordered" evidence="5">
    <location>
        <begin position="803"/>
        <end position="868"/>
    </location>
</feature>
<dbReference type="AlphaFoldDB" id="A0AAV8UR18"/>
<evidence type="ECO:0000256" key="3">
    <source>
        <dbReference type="ARBA" id="ARBA00023242"/>
    </source>
</evidence>
<dbReference type="InterPro" id="IPR011990">
    <property type="entry name" value="TPR-like_helical_dom_sf"/>
</dbReference>
<keyword evidence="3" id="KW-0539">Nucleus</keyword>
<feature type="repeat" description="TPR" evidence="4">
    <location>
        <begin position="486"/>
        <end position="519"/>
    </location>
</feature>
<dbReference type="SUPFAM" id="SSF48452">
    <property type="entry name" value="TPR-like"/>
    <property type="match status" value="4"/>
</dbReference>
<keyword evidence="2" id="KW-0677">Repeat</keyword>
<dbReference type="Pfam" id="PF13174">
    <property type="entry name" value="TPR_6"/>
    <property type="match status" value="1"/>
</dbReference>
<sequence>MAFLVSQPLPNSRAKERRCGRVLVMRANPPKGSKSRRRQWHERQLDRQIEGRENEIPSDYDVFKDSPLDGSDDKARQKFYYVQALREEKKENFRRSIALLEKCVEIDITDTFSWMALARVTKEVEPLSVPDVFEKALAACPVSVHLHHAYGVYLDRIGKANDARSTFEKAYSIEPGNCYVCQSWGLLEQRAGNAARARELFQKAIADNPNTDVCVALAKLESEEGDLEQSRQKFELALSLATNPAKESDACRAWGQVEEKFGNLERAEKLLVRSFRARPNEETIVVLAKLKMRNGNAPGSLRMIRSIERPRKQWPSVAAMNVWASLEAKAGNFEDALRVIRLAIHRYANDSGLYLTWGTLEDKQGNIEGAIEQYKKSIEVRPNGPAFVALAVAEEKRGNFEYAREALEKSLEENPRHDSAYNALGLLEMARGNIDRSREVFEKGLAECPTSSVLHGAALLDLHVGEKEAAREKLERGLRLTREDTSWLWHTLGMLELRAGQARKAKKLFQEAIKRYPQSSVLLVGYALSVAATLPKGPDQDKEVRALFRSAVEVDKYHPQAWQCWGVFEYRQGEVELATKLFKAGLRFAQQHAALWQAWGVLETEKGNIFSARSIFERGNSFCPKDVHLLQAWACMEVRARNIQRARELLRSALAVDDTSGPCYNALALLESRHGDIDAARQIFLRGITMAPQHPPLYRTYAEVEVRQRNYSRARELFEKGLQIDPTYAPLLHKYAELEGLLGNLEGLNNLQRKMSAMFEAQQSEPVLDENSSQAIYMRMEEPSGDYEPDTFMETSIAIEQKRAAAEEELKRSTVEEFRKNPSSRLQEEDDSDLDDDGLDDEDDEDEYYYVYEDDDDDDTDWEESDVELEEMTLENLPQFADDDPVKPLEENL</sequence>
<keyword evidence="8" id="KW-1185">Reference proteome</keyword>
<dbReference type="Pfam" id="PF23231">
    <property type="entry name" value="HAT_Syf1_CNRKL1_C"/>
    <property type="match status" value="1"/>
</dbReference>
<comment type="subcellular location">
    <subcellularLocation>
        <location evidence="1">Nucleus</location>
    </subcellularLocation>
</comment>
<feature type="region of interest" description="Disordered" evidence="5">
    <location>
        <begin position="27"/>
        <end position="48"/>
    </location>
</feature>
<evidence type="ECO:0000256" key="5">
    <source>
        <dbReference type="SAM" id="MobiDB-lite"/>
    </source>
</evidence>
<dbReference type="PROSITE" id="PS50005">
    <property type="entry name" value="TPR"/>
    <property type="match status" value="5"/>
</dbReference>